<evidence type="ECO:0000313" key="1">
    <source>
        <dbReference type="EMBL" id="MPN62772.1"/>
    </source>
</evidence>
<accession>A0A645JHT8</accession>
<organism evidence="1">
    <name type="scientific">bioreactor metagenome</name>
    <dbReference type="NCBI Taxonomy" id="1076179"/>
    <lineage>
        <taxon>unclassified sequences</taxon>
        <taxon>metagenomes</taxon>
        <taxon>ecological metagenomes</taxon>
    </lineage>
</organism>
<reference evidence="1" key="1">
    <citation type="submission" date="2019-08" db="EMBL/GenBank/DDBJ databases">
        <authorList>
            <person name="Kucharzyk K."/>
            <person name="Murdoch R.W."/>
            <person name="Higgins S."/>
            <person name="Loffler F."/>
        </authorList>
    </citation>
    <scope>NUCLEOTIDE SEQUENCE</scope>
</reference>
<name>A0A645JHT8_9ZZZZ</name>
<comment type="caution">
    <text evidence="1">The sequence shown here is derived from an EMBL/GenBank/DDBJ whole genome shotgun (WGS) entry which is preliminary data.</text>
</comment>
<dbReference type="EMBL" id="VSSQ01141297">
    <property type="protein sequence ID" value="MPN62772.1"/>
    <property type="molecule type" value="Genomic_DNA"/>
</dbReference>
<gene>
    <name evidence="1" type="ORF">SDC9_210525</name>
</gene>
<proteinExistence type="predicted"/>
<protein>
    <submittedName>
        <fullName evidence="1">Uncharacterized protein</fullName>
    </submittedName>
</protein>
<sequence>MLFKLAESVPEPAHDQTGFKGQRFILPYAWNGVAIDTHATVGVGATVIGVIFVLPKAAAEYRCLACVNNADANTAQLGIAAADNNGRTNCKTGLLCAGFAN</sequence>
<dbReference type="AlphaFoldDB" id="A0A645JHT8"/>